<evidence type="ECO:0000256" key="3">
    <source>
        <dbReference type="ARBA" id="ARBA00022692"/>
    </source>
</evidence>
<evidence type="ECO:0000256" key="4">
    <source>
        <dbReference type="ARBA" id="ARBA00022989"/>
    </source>
</evidence>
<comment type="subcellular location">
    <subcellularLocation>
        <location evidence="1">Cell membrane</location>
        <topology evidence="1">Multi-pass membrane protein</topology>
    </subcellularLocation>
</comment>
<evidence type="ECO:0000256" key="5">
    <source>
        <dbReference type="ARBA" id="ARBA00023136"/>
    </source>
</evidence>
<evidence type="ECO:0000313" key="8">
    <source>
        <dbReference type="EMBL" id="MCW7752706.1"/>
    </source>
</evidence>
<keyword evidence="5 6" id="KW-0472">Membrane</keyword>
<dbReference type="PANTHER" id="PTHR33545:SF5">
    <property type="entry name" value="UPF0750 MEMBRANE PROTEIN YITT"/>
    <property type="match status" value="1"/>
</dbReference>
<dbReference type="EMBL" id="JAPFPW010000001">
    <property type="protein sequence ID" value="MCW7752706.1"/>
    <property type="molecule type" value="Genomic_DNA"/>
</dbReference>
<sequence>MKRFVVDYGIIFFAGLLYAVALKYFVLPSQVILTGTEGVASALSYYFESYWLFVGLYLTFQALLLSFAFWKVSHTFALRSLLVVATVGSFLALMPDLQVAQPEPQNERMILVIFGGLLAGVAKAMALHKRGSTGDEDVLAAYFAMKYLKSVGYIAVFAAIVSTAFGLFMDFLKYGQLASAINTLMYTCIYIFVSTTTLNNFYRKFQLTMLSVITRRKDAVGAAIKAASSHRTYTVQKGIGGHSGERFWRVQTIITHEELPQFLAAVEGVDPECFYYYENIEGISKGYYISPIG</sequence>
<dbReference type="InterPro" id="IPR051461">
    <property type="entry name" value="UPF0750_membrane"/>
</dbReference>
<dbReference type="Proteomes" id="UP001209681">
    <property type="component" value="Unassembled WGS sequence"/>
</dbReference>
<reference evidence="8 9" key="1">
    <citation type="submission" date="2022-11" db="EMBL/GenBank/DDBJ databases">
        <title>Desulfobotulus tamanensis H1 sp. nov. - anaerobic, alkaliphilic, sulphate reducing bacterium isolated from terrestrial mud volcano.</title>
        <authorList>
            <person name="Frolova A."/>
            <person name="Merkel A.Y."/>
            <person name="Slobodkin A.I."/>
        </authorList>
    </citation>
    <scope>NUCLEOTIDE SEQUENCE [LARGE SCALE GENOMIC DNA]</scope>
    <source>
        <strain evidence="8 9">H1</strain>
    </source>
</reference>
<evidence type="ECO:0000256" key="2">
    <source>
        <dbReference type="ARBA" id="ARBA00022475"/>
    </source>
</evidence>
<evidence type="ECO:0000256" key="1">
    <source>
        <dbReference type="ARBA" id="ARBA00004651"/>
    </source>
</evidence>
<dbReference type="InterPro" id="IPR015867">
    <property type="entry name" value="N-reg_PII/ATP_PRibTrfase_C"/>
</dbReference>
<feature type="transmembrane region" description="Helical" evidence="6">
    <location>
        <begin position="147"/>
        <end position="168"/>
    </location>
</feature>
<dbReference type="InterPro" id="IPR003740">
    <property type="entry name" value="YitT"/>
</dbReference>
<keyword evidence="3 6" id="KW-0812">Transmembrane</keyword>
<proteinExistence type="predicted"/>
<dbReference type="Pfam" id="PF02588">
    <property type="entry name" value="YitT_membrane"/>
    <property type="match status" value="1"/>
</dbReference>
<name>A0ABT3N5H8_9BACT</name>
<organism evidence="8 9">
    <name type="scientific">Desulfobotulus pelophilus</name>
    <dbReference type="NCBI Taxonomy" id="2823377"/>
    <lineage>
        <taxon>Bacteria</taxon>
        <taxon>Pseudomonadati</taxon>
        <taxon>Thermodesulfobacteriota</taxon>
        <taxon>Desulfobacteria</taxon>
        <taxon>Desulfobacterales</taxon>
        <taxon>Desulfobacteraceae</taxon>
        <taxon>Desulfobotulus</taxon>
    </lineage>
</organism>
<accession>A0ABT3N5H8</accession>
<dbReference type="Pfam" id="PF10035">
    <property type="entry name" value="DUF2179"/>
    <property type="match status" value="1"/>
</dbReference>
<feature type="transmembrane region" description="Helical" evidence="6">
    <location>
        <begin position="109"/>
        <end position="126"/>
    </location>
</feature>
<feature type="transmembrane region" description="Helical" evidence="6">
    <location>
        <begin position="50"/>
        <end position="69"/>
    </location>
</feature>
<gene>
    <name evidence="8" type="ORF">OOT00_01745</name>
</gene>
<dbReference type="RefSeq" id="WP_265423568.1">
    <property type="nucleotide sequence ID" value="NZ_JAPFPW010000001.1"/>
</dbReference>
<feature type="transmembrane region" description="Helical" evidence="6">
    <location>
        <begin position="76"/>
        <end position="94"/>
    </location>
</feature>
<keyword evidence="4 6" id="KW-1133">Transmembrane helix</keyword>
<evidence type="ECO:0000256" key="6">
    <source>
        <dbReference type="SAM" id="Phobius"/>
    </source>
</evidence>
<keyword evidence="2" id="KW-1003">Cell membrane</keyword>
<evidence type="ECO:0000259" key="7">
    <source>
        <dbReference type="Pfam" id="PF10035"/>
    </source>
</evidence>
<feature type="domain" description="DUF2179" evidence="7">
    <location>
        <begin position="231"/>
        <end position="282"/>
    </location>
</feature>
<dbReference type="InterPro" id="IPR019264">
    <property type="entry name" value="DUF2179"/>
</dbReference>
<keyword evidence="9" id="KW-1185">Reference proteome</keyword>
<dbReference type="Gene3D" id="3.30.70.120">
    <property type="match status" value="1"/>
</dbReference>
<comment type="caution">
    <text evidence="8">The sequence shown here is derived from an EMBL/GenBank/DDBJ whole genome shotgun (WGS) entry which is preliminary data.</text>
</comment>
<evidence type="ECO:0000313" key="9">
    <source>
        <dbReference type="Proteomes" id="UP001209681"/>
    </source>
</evidence>
<dbReference type="PANTHER" id="PTHR33545">
    <property type="entry name" value="UPF0750 MEMBRANE PROTEIN YITT-RELATED"/>
    <property type="match status" value="1"/>
</dbReference>
<protein>
    <submittedName>
        <fullName evidence="8">YitT family protein</fullName>
    </submittedName>
</protein>
<feature type="transmembrane region" description="Helical" evidence="6">
    <location>
        <begin position="180"/>
        <end position="202"/>
    </location>
</feature>
<feature type="transmembrane region" description="Helical" evidence="6">
    <location>
        <begin position="5"/>
        <end position="26"/>
    </location>
</feature>